<protein>
    <submittedName>
        <fullName evidence="1">Uncharacterized protein</fullName>
    </submittedName>
</protein>
<keyword evidence="2" id="KW-1185">Reference proteome</keyword>
<dbReference type="OrthoDB" id="8291552at2759"/>
<gene>
    <name evidence="1" type="ORF">Ocin01_05959</name>
</gene>
<sequence>MQFSLWPLRQRYITFVAYVVALEKLLIKEFDLLETDHIGKGNVTGAFSDADILTWSPWFLANKSHELLRNLSNDRFDTRFDPYNAQLVKLYNEESANLTVVSRELRKQSTWLGPIVSNIETAFAQYNLYKELAKKTLADFVSAITKMEKTKQPLGDVENTGDPFDTYFTDTLIEISNAYNKDGSDYDKAPGSQACHALAAPIGTCKGIKPESSRACQICKNRQNRGIDWIPGTEWKEKILEMIESIHKRVCPYISDEFATSPPQLGMVFLHQLMDHECIKADHNYQLNVYNSTYWTLGAAVDENSLPVTPAPYTTSQGAILGSNHRDANRPTFITFRREFPNNKSEAHYDVDDLLMQEKADYEFSFNWAIDMNWRIFSTVLGYCMPHYETKIPLISAQFYALYSKHFLHPLRQIWMSNRDNSVLKTVLGSFYGTGKGERWGKICMESSFLASSDRSFRPPRYLYVNAFTEMNYFTTGPLSGTGGRLLEAVI</sequence>
<reference evidence="1 2" key="1">
    <citation type="journal article" date="2016" name="Genome Biol. Evol.">
        <title>Gene Family Evolution Reflects Adaptation to Soil Environmental Stressors in the Genome of the Collembolan Orchesella cincta.</title>
        <authorList>
            <person name="Faddeeva-Vakhrusheva A."/>
            <person name="Derks M.F."/>
            <person name="Anvar S.Y."/>
            <person name="Agamennone V."/>
            <person name="Suring W."/>
            <person name="Smit S."/>
            <person name="van Straalen N.M."/>
            <person name="Roelofs D."/>
        </authorList>
    </citation>
    <scope>NUCLEOTIDE SEQUENCE [LARGE SCALE GENOMIC DNA]</scope>
    <source>
        <tissue evidence="1">Mixed pool</tissue>
    </source>
</reference>
<dbReference type="AlphaFoldDB" id="A0A1D2N638"/>
<evidence type="ECO:0000313" key="2">
    <source>
        <dbReference type="Proteomes" id="UP000094527"/>
    </source>
</evidence>
<organism evidence="1 2">
    <name type="scientific">Orchesella cincta</name>
    <name type="common">Springtail</name>
    <name type="synonym">Podura cincta</name>
    <dbReference type="NCBI Taxonomy" id="48709"/>
    <lineage>
        <taxon>Eukaryota</taxon>
        <taxon>Metazoa</taxon>
        <taxon>Ecdysozoa</taxon>
        <taxon>Arthropoda</taxon>
        <taxon>Hexapoda</taxon>
        <taxon>Collembola</taxon>
        <taxon>Entomobryomorpha</taxon>
        <taxon>Entomobryoidea</taxon>
        <taxon>Orchesellidae</taxon>
        <taxon>Orchesellinae</taxon>
        <taxon>Orchesella</taxon>
    </lineage>
</organism>
<dbReference type="Proteomes" id="UP000094527">
    <property type="component" value="Unassembled WGS sequence"/>
</dbReference>
<comment type="caution">
    <text evidence="1">The sequence shown here is derived from an EMBL/GenBank/DDBJ whole genome shotgun (WGS) entry which is preliminary data.</text>
</comment>
<dbReference type="EMBL" id="LJIJ01000190">
    <property type="protein sequence ID" value="ODN00714.1"/>
    <property type="molecule type" value="Genomic_DNA"/>
</dbReference>
<evidence type="ECO:0000313" key="1">
    <source>
        <dbReference type="EMBL" id="ODN00714.1"/>
    </source>
</evidence>
<name>A0A1D2N638_ORCCI</name>
<accession>A0A1D2N638</accession>
<proteinExistence type="predicted"/>